<reference evidence="3 4" key="2">
    <citation type="submission" date="2018-11" db="EMBL/GenBank/DDBJ databases">
        <authorList>
            <consortium name="Pathogen Informatics"/>
        </authorList>
    </citation>
    <scope>NUCLEOTIDE SEQUENCE [LARGE SCALE GENOMIC DNA]</scope>
</reference>
<dbReference type="WBParaSite" id="ASIM_0000556501-mRNA-1">
    <property type="protein sequence ID" value="ASIM_0000556501-mRNA-1"/>
    <property type="gene ID" value="ASIM_0000556501"/>
</dbReference>
<evidence type="ECO:0000313" key="5">
    <source>
        <dbReference type="WBParaSite" id="ASIM_0000556501-mRNA-1"/>
    </source>
</evidence>
<comment type="similarity">
    <text evidence="1">Belongs to the monovalent cation:proton antiporter 1 (CPA1) transporter (TC 2.A.36) family.</text>
</comment>
<dbReference type="Proteomes" id="UP000267096">
    <property type="component" value="Unassembled WGS sequence"/>
</dbReference>
<keyword evidence="2" id="KW-0812">Transmembrane</keyword>
<protein>
    <submittedName>
        <fullName evidence="5">Na_H_Exchanger domain-containing protein</fullName>
    </submittedName>
</protein>
<keyword evidence="2" id="KW-0472">Membrane</keyword>
<dbReference type="GO" id="GO:0098662">
    <property type="term" value="P:inorganic cation transmembrane transport"/>
    <property type="evidence" value="ECO:0007669"/>
    <property type="project" value="TreeGrafter"/>
</dbReference>
<dbReference type="OrthoDB" id="423807at2759"/>
<gene>
    <name evidence="3" type="ORF">ASIM_LOCUS5362</name>
</gene>
<evidence type="ECO:0000256" key="1">
    <source>
        <dbReference type="ARBA" id="ARBA00007367"/>
    </source>
</evidence>
<dbReference type="InterPro" id="IPR051843">
    <property type="entry name" value="CPA1_transporter"/>
</dbReference>
<organism evidence="5">
    <name type="scientific">Anisakis simplex</name>
    <name type="common">Herring worm</name>
    <dbReference type="NCBI Taxonomy" id="6269"/>
    <lineage>
        <taxon>Eukaryota</taxon>
        <taxon>Metazoa</taxon>
        <taxon>Ecdysozoa</taxon>
        <taxon>Nematoda</taxon>
        <taxon>Chromadorea</taxon>
        <taxon>Rhabditida</taxon>
        <taxon>Spirurina</taxon>
        <taxon>Ascaridomorpha</taxon>
        <taxon>Ascaridoidea</taxon>
        <taxon>Anisakidae</taxon>
        <taxon>Anisakis</taxon>
        <taxon>Anisakis simplex complex</taxon>
    </lineage>
</organism>
<keyword evidence="2" id="KW-1133">Transmembrane helix</keyword>
<evidence type="ECO:0000256" key="2">
    <source>
        <dbReference type="SAM" id="Phobius"/>
    </source>
</evidence>
<name>A0A0M3JD79_ANISI</name>
<proteinExistence type="inferred from homology"/>
<dbReference type="PANTHER" id="PTHR31102:SF1">
    <property type="entry name" value="CATION_H+ EXCHANGER DOMAIN-CONTAINING PROTEIN"/>
    <property type="match status" value="1"/>
</dbReference>
<feature type="transmembrane region" description="Helical" evidence="2">
    <location>
        <begin position="82"/>
        <end position="107"/>
    </location>
</feature>
<dbReference type="EMBL" id="UYRR01010382">
    <property type="protein sequence ID" value="VDK25393.1"/>
    <property type="molecule type" value="Genomic_DNA"/>
</dbReference>
<feature type="transmembrane region" description="Helical" evidence="2">
    <location>
        <begin position="54"/>
        <end position="76"/>
    </location>
</feature>
<sequence>MLVTGVILRNTGVVQLFLLKEWAMVLRKTAFVVILLRGGLGLDSDALNRLKGACLRLSFIPCSVEATVIAISSHFILKFPWLFAFALGFVSSFISFFLNAVIGDLFLRLEALLDSHYR</sequence>
<dbReference type="PANTHER" id="PTHR31102">
    <property type="match status" value="1"/>
</dbReference>
<evidence type="ECO:0000313" key="3">
    <source>
        <dbReference type="EMBL" id="VDK25393.1"/>
    </source>
</evidence>
<reference evidence="5" key="1">
    <citation type="submission" date="2017-02" db="UniProtKB">
        <authorList>
            <consortium name="WormBaseParasite"/>
        </authorList>
    </citation>
    <scope>IDENTIFICATION</scope>
</reference>
<accession>A0A0M3JD79</accession>
<evidence type="ECO:0000313" key="4">
    <source>
        <dbReference type="Proteomes" id="UP000267096"/>
    </source>
</evidence>
<keyword evidence="4" id="KW-1185">Reference proteome</keyword>
<dbReference type="AlphaFoldDB" id="A0A0M3JD79"/>